<accession>A0A9Q0XWZ1</accession>
<sequence>MPDEATESAHSASARVSSFFIANLLGAKAKEQKQPESVEEEDKKEARRAHRGFAGSHCSLPAANARSPALGSVCTAILCGKAPRTGIGGRMWRSLGASVRKVSPCRRIAAPAPPPLRSRFPCTPRTRGRSQGGRFSWAGGGWGGGLGMTPGPPWSKSAPCPQLPPWSPRTNF</sequence>
<dbReference type="Proteomes" id="UP001142489">
    <property type="component" value="Unassembled WGS sequence"/>
</dbReference>
<feature type="compositionally biased region" description="Gly residues" evidence="1">
    <location>
        <begin position="138"/>
        <end position="148"/>
    </location>
</feature>
<gene>
    <name evidence="2" type="ORF">JRQ81_016008</name>
</gene>
<name>A0A9Q0XWZ1_9SAUR</name>
<keyword evidence="3" id="KW-1185">Reference proteome</keyword>
<evidence type="ECO:0000313" key="2">
    <source>
        <dbReference type="EMBL" id="KAJ7329834.1"/>
    </source>
</evidence>
<proteinExistence type="predicted"/>
<dbReference type="EMBL" id="JAPFRF010000006">
    <property type="protein sequence ID" value="KAJ7329834.1"/>
    <property type="molecule type" value="Genomic_DNA"/>
</dbReference>
<dbReference type="AlphaFoldDB" id="A0A9Q0XWZ1"/>
<feature type="region of interest" description="Disordered" evidence="1">
    <location>
        <begin position="28"/>
        <end position="50"/>
    </location>
</feature>
<evidence type="ECO:0000256" key="1">
    <source>
        <dbReference type="SAM" id="MobiDB-lite"/>
    </source>
</evidence>
<feature type="compositionally biased region" description="Pro residues" evidence="1">
    <location>
        <begin position="161"/>
        <end position="172"/>
    </location>
</feature>
<feature type="compositionally biased region" description="Basic and acidic residues" evidence="1">
    <location>
        <begin position="28"/>
        <end position="45"/>
    </location>
</feature>
<evidence type="ECO:0000313" key="3">
    <source>
        <dbReference type="Proteomes" id="UP001142489"/>
    </source>
</evidence>
<reference evidence="2" key="1">
    <citation type="journal article" date="2023" name="DNA Res.">
        <title>Chromosome-level genome assembly of Phrynocephalus forsythii using third-generation DNA sequencing and Hi-C analysis.</title>
        <authorList>
            <person name="Qi Y."/>
            <person name="Zhao W."/>
            <person name="Zhao Y."/>
            <person name="Niu C."/>
            <person name="Cao S."/>
            <person name="Zhang Y."/>
        </authorList>
    </citation>
    <scope>NUCLEOTIDE SEQUENCE</scope>
    <source>
        <tissue evidence="2">Muscle</tissue>
    </source>
</reference>
<protein>
    <submittedName>
        <fullName evidence="2">Uncharacterized protein</fullName>
    </submittedName>
</protein>
<comment type="caution">
    <text evidence="2">The sequence shown here is derived from an EMBL/GenBank/DDBJ whole genome shotgun (WGS) entry which is preliminary data.</text>
</comment>
<feature type="region of interest" description="Disordered" evidence="1">
    <location>
        <begin position="116"/>
        <end position="172"/>
    </location>
</feature>
<organism evidence="2 3">
    <name type="scientific">Phrynocephalus forsythii</name>
    <dbReference type="NCBI Taxonomy" id="171643"/>
    <lineage>
        <taxon>Eukaryota</taxon>
        <taxon>Metazoa</taxon>
        <taxon>Chordata</taxon>
        <taxon>Craniata</taxon>
        <taxon>Vertebrata</taxon>
        <taxon>Euteleostomi</taxon>
        <taxon>Lepidosauria</taxon>
        <taxon>Squamata</taxon>
        <taxon>Bifurcata</taxon>
        <taxon>Unidentata</taxon>
        <taxon>Episquamata</taxon>
        <taxon>Toxicofera</taxon>
        <taxon>Iguania</taxon>
        <taxon>Acrodonta</taxon>
        <taxon>Agamidae</taxon>
        <taxon>Agaminae</taxon>
        <taxon>Phrynocephalus</taxon>
    </lineage>
</organism>